<evidence type="ECO:0000256" key="4">
    <source>
        <dbReference type="ARBA" id="ARBA00023136"/>
    </source>
</evidence>
<dbReference type="GO" id="GO:0016020">
    <property type="term" value="C:membrane"/>
    <property type="evidence" value="ECO:0007669"/>
    <property type="project" value="UniProtKB-SubCell"/>
</dbReference>
<reference evidence="8" key="2">
    <citation type="journal article" date="2023" name="IMA Fungus">
        <title>Comparative genomic study of the Penicillium genus elucidates a diverse pangenome and 15 lateral gene transfer events.</title>
        <authorList>
            <person name="Petersen C."/>
            <person name="Sorensen T."/>
            <person name="Nielsen M.R."/>
            <person name="Sondergaard T.E."/>
            <person name="Sorensen J.L."/>
            <person name="Fitzpatrick D.A."/>
            <person name="Frisvad J.C."/>
            <person name="Nielsen K.L."/>
        </authorList>
    </citation>
    <scope>NUCLEOTIDE SEQUENCE</scope>
    <source>
        <strain evidence="8">IBT 29677</strain>
    </source>
</reference>
<sequence length="360" mass="39955">MSVTVKNGNSLFLINYVTQILCFVVVTPLVWLRIFVRWRLKHALGYDDAACVIGWVLFMGYCANALIYGFSGCTIPPSELRNDEFEQCIKLISSKVSYVATAIYAPTALFVKSSLIYVLIRVFQPFYTGMIALYCLLGVTVGYYVIITFIKIFICNPVSAYWRQSESENATCLSQPGVIIADSIISFLTDIAIFAFPVALTWTLQMPIWKKIRVVFLLGLGGIAVAFSLFRLVIGVHEKNRPHQTTMYMKSILTANAEIGFGLVCACLPALNVLTTHNKQRAPEAKGIFTRRKKNAQSTNRIFDGDQFSHTQLSSCARRGSTDSAGLMASHQASGFPIGDGSDTIIKMVSLNQRWETASQ</sequence>
<dbReference type="PANTHER" id="PTHR33048">
    <property type="entry name" value="PTH11-LIKE INTEGRAL MEMBRANE PROTEIN (AFU_ORTHOLOGUE AFUA_5G11245)"/>
    <property type="match status" value="1"/>
</dbReference>
<evidence type="ECO:0000313" key="8">
    <source>
        <dbReference type="EMBL" id="KAJ5404412.1"/>
    </source>
</evidence>
<name>A0A9X0BCA6_9EURO</name>
<feature type="transmembrane region" description="Helical" evidence="6">
    <location>
        <begin position="131"/>
        <end position="154"/>
    </location>
</feature>
<dbReference type="InterPro" id="IPR049326">
    <property type="entry name" value="Rhodopsin_dom_fungi"/>
</dbReference>
<dbReference type="Proteomes" id="UP001147747">
    <property type="component" value="Unassembled WGS sequence"/>
</dbReference>
<feature type="non-terminal residue" evidence="8">
    <location>
        <position position="1"/>
    </location>
</feature>
<evidence type="ECO:0000256" key="5">
    <source>
        <dbReference type="ARBA" id="ARBA00038359"/>
    </source>
</evidence>
<feature type="domain" description="Rhodopsin" evidence="7">
    <location>
        <begin position="32"/>
        <end position="275"/>
    </location>
</feature>
<evidence type="ECO:0000256" key="6">
    <source>
        <dbReference type="SAM" id="Phobius"/>
    </source>
</evidence>
<dbReference type="InterPro" id="IPR052337">
    <property type="entry name" value="SAT4-like"/>
</dbReference>
<dbReference type="OrthoDB" id="5342292at2759"/>
<comment type="similarity">
    <text evidence="5">Belongs to the SAT4 family.</text>
</comment>
<keyword evidence="2 6" id="KW-0812">Transmembrane</keyword>
<protein>
    <recommendedName>
        <fullName evidence="7">Rhodopsin domain-containing protein</fullName>
    </recommendedName>
</protein>
<dbReference type="PANTHER" id="PTHR33048:SF108">
    <property type="entry name" value="INTEGRAL MEMBRANE PROTEIN"/>
    <property type="match status" value="1"/>
</dbReference>
<gene>
    <name evidence="8" type="ORF">N7509_004283</name>
</gene>
<proteinExistence type="inferred from homology"/>
<comment type="caution">
    <text evidence="8">The sequence shown here is derived from an EMBL/GenBank/DDBJ whole genome shotgun (WGS) entry which is preliminary data.</text>
</comment>
<dbReference type="GeneID" id="81367900"/>
<dbReference type="Pfam" id="PF20684">
    <property type="entry name" value="Fung_rhodopsin"/>
    <property type="match status" value="1"/>
</dbReference>
<keyword evidence="9" id="KW-1185">Reference proteome</keyword>
<organism evidence="8 9">
    <name type="scientific">Penicillium cosmopolitanum</name>
    <dbReference type="NCBI Taxonomy" id="1131564"/>
    <lineage>
        <taxon>Eukaryota</taxon>
        <taxon>Fungi</taxon>
        <taxon>Dikarya</taxon>
        <taxon>Ascomycota</taxon>
        <taxon>Pezizomycotina</taxon>
        <taxon>Eurotiomycetes</taxon>
        <taxon>Eurotiomycetidae</taxon>
        <taxon>Eurotiales</taxon>
        <taxon>Aspergillaceae</taxon>
        <taxon>Penicillium</taxon>
    </lineage>
</organism>
<feature type="transmembrane region" description="Helical" evidence="6">
    <location>
        <begin position="184"/>
        <end position="202"/>
    </location>
</feature>
<keyword evidence="3 6" id="KW-1133">Transmembrane helix</keyword>
<feature type="transmembrane region" description="Helical" evidence="6">
    <location>
        <begin position="98"/>
        <end position="119"/>
    </location>
</feature>
<accession>A0A9X0BCA6</accession>
<dbReference type="RefSeq" id="XP_056491654.1">
    <property type="nucleotide sequence ID" value="XM_056628920.1"/>
</dbReference>
<keyword evidence="4 6" id="KW-0472">Membrane</keyword>
<dbReference type="EMBL" id="JAPZBU010000005">
    <property type="protein sequence ID" value="KAJ5404412.1"/>
    <property type="molecule type" value="Genomic_DNA"/>
</dbReference>
<feature type="transmembrane region" description="Helical" evidence="6">
    <location>
        <begin position="254"/>
        <end position="274"/>
    </location>
</feature>
<evidence type="ECO:0000313" key="9">
    <source>
        <dbReference type="Proteomes" id="UP001147747"/>
    </source>
</evidence>
<feature type="transmembrane region" description="Helical" evidence="6">
    <location>
        <begin position="214"/>
        <end position="234"/>
    </location>
</feature>
<reference evidence="8" key="1">
    <citation type="submission" date="2022-12" db="EMBL/GenBank/DDBJ databases">
        <authorList>
            <person name="Petersen C."/>
        </authorList>
    </citation>
    <scope>NUCLEOTIDE SEQUENCE</scope>
    <source>
        <strain evidence="8">IBT 29677</strain>
    </source>
</reference>
<evidence type="ECO:0000256" key="3">
    <source>
        <dbReference type="ARBA" id="ARBA00022989"/>
    </source>
</evidence>
<feature type="transmembrane region" description="Helical" evidence="6">
    <location>
        <begin position="48"/>
        <end position="70"/>
    </location>
</feature>
<dbReference type="AlphaFoldDB" id="A0A9X0BCA6"/>
<evidence type="ECO:0000256" key="1">
    <source>
        <dbReference type="ARBA" id="ARBA00004141"/>
    </source>
</evidence>
<comment type="subcellular location">
    <subcellularLocation>
        <location evidence="1">Membrane</location>
        <topology evidence="1">Multi-pass membrane protein</topology>
    </subcellularLocation>
</comment>
<evidence type="ECO:0000259" key="7">
    <source>
        <dbReference type="Pfam" id="PF20684"/>
    </source>
</evidence>
<feature type="transmembrane region" description="Helical" evidence="6">
    <location>
        <begin position="12"/>
        <end position="36"/>
    </location>
</feature>
<evidence type="ECO:0000256" key="2">
    <source>
        <dbReference type="ARBA" id="ARBA00022692"/>
    </source>
</evidence>